<dbReference type="GO" id="GO:0003691">
    <property type="term" value="F:double-stranded telomeric DNA binding"/>
    <property type="evidence" value="ECO:0007669"/>
    <property type="project" value="TreeGrafter"/>
</dbReference>
<proteinExistence type="predicted"/>
<dbReference type="EMBL" id="JANBVO010000003">
    <property type="protein sequence ID" value="KAJ9155235.1"/>
    <property type="molecule type" value="Genomic_DNA"/>
</dbReference>
<feature type="compositionally biased region" description="Low complexity" evidence="1">
    <location>
        <begin position="543"/>
        <end position="552"/>
    </location>
</feature>
<dbReference type="AlphaFoldDB" id="A0AA38S2U3"/>
<feature type="compositionally biased region" description="Polar residues" evidence="1">
    <location>
        <begin position="419"/>
        <end position="439"/>
    </location>
</feature>
<reference evidence="2" key="1">
    <citation type="submission" date="2022-07" db="EMBL/GenBank/DDBJ databases">
        <title>Fungi with potential for degradation of polypropylene.</title>
        <authorList>
            <person name="Gostincar C."/>
        </authorList>
    </citation>
    <scope>NUCLEOTIDE SEQUENCE</scope>
    <source>
        <strain evidence="2">EXF-13308</strain>
    </source>
</reference>
<feature type="compositionally biased region" description="Low complexity" evidence="1">
    <location>
        <begin position="29"/>
        <end position="43"/>
    </location>
</feature>
<protein>
    <recommendedName>
        <fullName evidence="4">Myb-like domain-containing protein</fullName>
    </recommendedName>
</protein>
<organism evidence="2 3">
    <name type="scientific">Pleurostoma richardsiae</name>
    <dbReference type="NCBI Taxonomy" id="41990"/>
    <lineage>
        <taxon>Eukaryota</taxon>
        <taxon>Fungi</taxon>
        <taxon>Dikarya</taxon>
        <taxon>Ascomycota</taxon>
        <taxon>Pezizomycotina</taxon>
        <taxon>Sordariomycetes</taxon>
        <taxon>Sordariomycetidae</taxon>
        <taxon>Calosphaeriales</taxon>
        <taxon>Pleurostomataceae</taxon>
        <taxon>Pleurostoma</taxon>
    </lineage>
</organism>
<feature type="region of interest" description="Disordered" evidence="1">
    <location>
        <begin position="1"/>
        <end position="48"/>
    </location>
</feature>
<evidence type="ECO:0000313" key="2">
    <source>
        <dbReference type="EMBL" id="KAJ9155235.1"/>
    </source>
</evidence>
<feature type="compositionally biased region" description="Polar residues" evidence="1">
    <location>
        <begin position="369"/>
        <end position="382"/>
    </location>
</feature>
<dbReference type="PANTHER" id="PTHR47807:SF1">
    <property type="entry name" value="PROTEIN TBF1"/>
    <property type="match status" value="1"/>
</dbReference>
<dbReference type="Proteomes" id="UP001174694">
    <property type="component" value="Unassembled WGS sequence"/>
</dbReference>
<evidence type="ECO:0008006" key="4">
    <source>
        <dbReference type="Google" id="ProtNLM"/>
    </source>
</evidence>
<feature type="region of interest" description="Disordered" evidence="1">
    <location>
        <begin position="417"/>
        <end position="439"/>
    </location>
</feature>
<feature type="compositionally biased region" description="Basic and acidic residues" evidence="1">
    <location>
        <begin position="494"/>
        <end position="503"/>
    </location>
</feature>
<sequence length="698" mass="77275">MTRSQSRELEAEARIEPPRRGTRRNVREQSVQSIRSSTSRVTSVDFPVSQPQATLDPVVEELSSLPDVRDFLPSSARGSVELTPGRGRSQPKLNRNLLDALFRAADTLQNHLSTDDGDEETWKIVGQSHRAALDALRRPIHLYAEPEDRFVRPEDILEKVTGDDIDRPAAARAIAAANLASLLGDLFEDEIPTLVDRIDDVFPSAFLPTSVPDLGQWVGESFPELVRLALDIRTQRFIAYLGQLDSSDADPLTGLALIFCDDDAVREASDLESFNKLLDHGPYRNLDGVNIDINDIDELRDNYHTRISNIRSLLTGQGEAADLAKLEEHFPDDELIEALKVWASDRFDLIKDLGSSSLNDFVDAPASPQPQSEELGSQVESDGYSQAINRAPQSQAGSARVSASAIQGLMRMEKAASAVPSSFQPRASQTPDRASAASFSNEELIKKARILSSQNPPQSSANNGTLYAGSAAASANVKRQYESSPHEEDDEFERDDRVPDYHRRAQFKSEPAPKKVRIDEARRMPPPPRPDAYVSSSLPPSNPGAGVPSSSVLPPPPAFSQPDLAALSQMSRQVSLLHRKARVPQTRHRWTDHDVQLLIIATNTYKAKWSVIERACADGTLKFNQMRDQQALRDKARNIKVDFLKTDSVLPPAFDLVVLGRKERQAVIDVGRNPDRREMDLDVNGNPINTLYQQDVFA</sequence>
<evidence type="ECO:0000256" key="1">
    <source>
        <dbReference type="SAM" id="MobiDB-lite"/>
    </source>
</evidence>
<name>A0AA38S2U3_9PEZI</name>
<dbReference type="GO" id="GO:0010833">
    <property type="term" value="P:telomere maintenance via telomere lengthening"/>
    <property type="evidence" value="ECO:0007669"/>
    <property type="project" value="TreeGrafter"/>
</dbReference>
<accession>A0AA38S2U3</accession>
<feature type="compositionally biased region" description="Basic and acidic residues" evidence="1">
    <location>
        <begin position="511"/>
        <end position="523"/>
    </location>
</feature>
<feature type="region of interest" description="Disordered" evidence="1">
    <location>
        <begin position="476"/>
        <end position="562"/>
    </location>
</feature>
<dbReference type="InterPro" id="IPR052833">
    <property type="entry name" value="Telomeric_DNA-bd_trans-reg"/>
</dbReference>
<dbReference type="PANTHER" id="PTHR47807">
    <property type="entry name" value="PROTEIN TBF1"/>
    <property type="match status" value="1"/>
</dbReference>
<comment type="caution">
    <text evidence="2">The sequence shown here is derived from an EMBL/GenBank/DDBJ whole genome shotgun (WGS) entry which is preliminary data.</text>
</comment>
<evidence type="ECO:0000313" key="3">
    <source>
        <dbReference type="Proteomes" id="UP001174694"/>
    </source>
</evidence>
<keyword evidence="3" id="KW-1185">Reference proteome</keyword>
<gene>
    <name evidence="2" type="ORF">NKR23_g1595</name>
</gene>
<feature type="compositionally biased region" description="Basic and acidic residues" evidence="1">
    <location>
        <begin position="1"/>
        <end position="19"/>
    </location>
</feature>
<feature type="region of interest" description="Disordered" evidence="1">
    <location>
        <begin position="361"/>
        <end position="382"/>
    </location>
</feature>